<dbReference type="Gene3D" id="2.40.50.1020">
    <property type="entry name" value="LytTr DNA-binding domain"/>
    <property type="match status" value="1"/>
</dbReference>
<gene>
    <name evidence="5" type="ORF">HZU75_07995</name>
</gene>
<dbReference type="InterPro" id="IPR011006">
    <property type="entry name" value="CheY-like_superfamily"/>
</dbReference>
<evidence type="ECO:0000259" key="4">
    <source>
        <dbReference type="PROSITE" id="PS50930"/>
    </source>
</evidence>
<dbReference type="AlphaFoldDB" id="A0A7D5VA00"/>
<dbReference type="InterPro" id="IPR039420">
    <property type="entry name" value="WalR-like"/>
</dbReference>
<evidence type="ECO:0000259" key="3">
    <source>
        <dbReference type="PROSITE" id="PS50110"/>
    </source>
</evidence>
<reference evidence="5 6" key="1">
    <citation type="journal article" date="2016" name="Int. J. Syst. Evol. Microbiol.">
        <title>Chitinibacter fontanus sp. nov., isolated from a spring.</title>
        <authorList>
            <person name="Sheu S.Y."/>
            <person name="Li Y.S."/>
            <person name="Young C.C."/>
            <person name="Chen W.M."/>
        </authorList>
    </citation>
    <scope>NUCLEOTIDE SEQUENCE [LARGE SCALE GENOMIC DNA]</scope>
    <source>
        <strain evidence="5 6">STM-7</strain>
    </source>
</reference>
<name>A0A7D5VA00_9NEIS</name>
<feature type="modified residue" description="4-aspartylphosphate" evidence="2">
    <location>
        <position position="60"/>
    </location>
</feature>
<keyword evidence="2" id="KW-0597">Phosphoprotein</keyword>
<keyword evidence="1" id="KW-0238">DNA-binding</keyword>
<dbReference type="GO" id="GO:0032993">
    <property type="term" value="C:protein-DNA complex"/>
    <property type="evidence" value="ECO:0007669"/>
    <property type="project" value="TreeGrafter"/>
</dbReference>
<dbReference type="SMART" id="SM00448">
    <property type="entry name" value="REC"/>
    <property type="match status" value="1"/>
</dbReference>
<accession>A0A7D5VA00</accession>
<dbReference type="RefSeq" id="WP_180308597.1">
    <property type="nucleotide sequence ID" value="NZ_CP058952.1"/>
</dbReference>
<dbReference type="KEGG" id="cfon:HZU75_07995"/>
<dbReference type="Pfam" id="PF00072">
    <property type="entry name" value="Response_reg"/>
    <property type="match status" value="1"/>
</dbReference>
<feature type="domain" description="HTH LytTR-type" evidence="4">
    <location>
        <begin position="146"/>
        <end position="256"/>
    </location>
</feature>
<protein>
    <submittedName>
        <fullName evidence="5">Response regulator transcription factor</fullName>
    </submittedName>
</protein>
<dbReference type="GO" id="GO:0000156">
    <property type="term" value="F:phosphorelay response regulator activity"/>
    <property type="evidence" value="ECO:0007669"/>
    <property type="project" value="TreeGrafter"/>
</dbReference>
<dbReference type="PANTHER" id="PTHR48111:SF69">
    <property type="entry name" value="RESPONSE REGULATOR RECEIVER"/>
    <property type="match status" value="1"/>
</dbReference>
<evidence type="ECO:0000313" key="5">
    <source>
        <dbReference type="EMBL" id="QLI81472.1"/>
    </source>
</evidence>
<dbReference type="GO" id="GO:0006355">
    <property type="term" value="P:regulation of DNA-templated transcription"/>
    <property type="evidence" value="ECO:0007669"/>
    <property type="project" value="TreeGrafter"/>
</dbReference>
<dbReference type="Gene3D" id="3.40.50.2300">
    <property type="match status" value="1"/>
</dbReference>
<dbReference type="InterPro" id="IPR001789">
    <property type="entry name" value="Sig_transdc_resp-reg_receiver"/>
</dbReference>
<organism evidence="5 6">
    <name type="scientific">Chitinibacter fontanus</name>
    <dbReference type="NCBI Taxonomy" id="1737446"/>
    <lineage>
        <taxon>Bacteria</taxon>
        <taxon>Pseudomonadati</taxon>
        <taxon>Pseudomonadota</taxon>
        <taxon>Betaproteobacteria</taxon>
        <taxon>Neisseriales</taxon>
        <taxon>Chitinibacteraceae</taxon>
        <taxon>Chitinibacter</taxon>
    </lineage>
</organism>
<dbReference type="InterPro" id="IPR007492">
    <property type="entry name" value="LytTR_DNA-bd_dom"/>
</dbReference>
<dbReference type="PROSITE" id="PS50110">
    <property type="entry name" value="RESPONSE_REGULATORY"/>
    <property type="match status" value="1"/>
</dbReference>
<dbReference type="EMBL" id="CP058952">
    <property type="protein sequence ID" value="QLI81472.1"/>
    <property type="molecule type" value="Genomic_DNA"/>
</dbReference>
<evidence type="ECO:0000256" key="2">
    <source>
        <dbReference type="PROSITE-ProRule" id="PRU00169"/>
    </source>
</evidence>
<evidence type="ECO:0000256" key="1">
    <source>
        <dbReference type="ARBA" id="ARBA00023125"/>
    </source>
</evidence>
<proteinExistence type="predicted"/>
<dbReference type="Pfam" id="PF04397">
    <property type="entry name" value="LytTR"/>
    <property type="match status" value="1"/>
</dbReference>
<dbReference type="SMART" id="SM00850">
    <property type="entry name" value="LytTR"/>
    <property type="match status" value="1"/>
</dbReference>
<sequence>MNKPLRLFLVDDELPALMRLQDLLSDCAQECPHVVVGTATNGMTALPQITEHEIDVVILDIQMPQMSGIEVARKLLNLSKPPAVIFATAFEDYGVAAFDVRAVDYLLKPIRVERLQAALKRVLELRHGSNEVAAETAANDGARSHFSVSERGRVHLIPVSEARFLKAEQKYITLRTHDREYLLEDSLTKLEDEFGSKFVRIHRNCLVSRDSIAGFERATINGGDGHWVVVLRDVPERLPVSRRQQHVIKEFKKGHDG</sequence>
<dbReference type="GO" id="GO:0000976">
    <property type="term" value="F:transcription cis-regulatory region binding"/>
    <property type="evidence" value="ECO:0007669"/>
    <property type="project" value="TreeGrafter"/>
</dbReference>
<dbReference type="SUPFAM" id="SSF52172">
    <property type="entry name" value="CheY-like"/>
    <property type="match status" value="1"/>
</dbReference>
<dbReference type="GO" id="GO:0005829">
    <property type="term" value="C:cytosol"/>
    <property type="evidence" value="ECO:0007669"/>
    <property type="project" value="TreeGrafter"/>
</dbReference>
<keyword evidence="6" id="KW-1185">Reference proteome</keyword>
<dbReference type="PROSITE" id="PS50930">
    <property type="entry name" value="HTH_LYTTR"/>
    <property type="match status" value="1"/>
</dbReference>
<evidence type="ECO:0000313" key="6">
    <source>
        <dbReference type="Proteomes" id="UP000510822"/>
    </source>
</evidence>
<feature type="domain" description="Response regulatory" evidence="3">
    <location>
        <begin position="6"/>
        <end position="123"/>
    </location>
</feature>
<dbReference type="PANTHER" id="PTHR48111">
    <property type="entry name" value="REGULATOR OF RPOS"/>
    <property type="match status" value="1"/>
</dbReference>
<dbReference type="Proteomes" id="UP000510822">
    <property type="component" value="Chromosome"/>
</dbReference>